<evidence type="ECO:0000313" key="2">
    <source>
        <dbReference type="EMBL" id="ACU54387.1"/>
    </source>
</evidence>
<evidence type="ECO:0000313" key="3">
    <source>
        <dbReference type="Proteomes" id="UP000000771"/>
    </source>
</evidence>
<dbReference type="EMBL" id="CP001631">
    <property type="protein sequence ID" value="ACU54387.1"/>
    <property type="molecule type" value="Genomic_DNA"/>
</dbReference>
<evidence type="ECO:0000256" key="1">
    <source>
        <dbReference type="SAM" id="Phobius"/>
    </source>
</evidence>
<dbReference type="STRING" id="525909.Afer_1464"/>
<gene>
    <name evidence="2" type="ordered locus">Afer_1464</name>
</gene>
<reference evidence="2 3" key="1">
    <citation type="journal article" date="2009" name="Stand. Genomic Sci.">
        <title>Complete genome sequence of Acidimicrobium ferrooxidans type strain (ICP).</title>
        <authorList>
            <person name="Clum A."/>
            <person name="Nolan M."/>
            <person name="Lang E."/>
            <person name="Glavina Del Rio T."/>
            <person name="Tice H."/>
            <person name="Copeland A."/>
            <person name="Cheng J.F."/>
            <person name="Lucas S."/>
            <person name="Chen F."/>
            <person name="Bruce D."/>
            <person name="Goodwin L."/>
            <person name="Pitluck S."/>
            <person name="Ivanova N."/>
            <person name="Mavrommatis K."/>
            <person name="Mikhailova N."/>
            <person name="Pati A."/>
            <person name="Chen A."/>
            <person name="Palaniappan K."/>
            <person name="Goker M."/>
            <person name="Spring S."/>
            <person name="Land M."/>
            <person name="Hauser L."/>
            <person name="Chang Y.J."/>
            <person name="Jeffries C.C."/>
            <person name="Chain P."/>
            <person name="Bristow J."/>
            <person name="Eisen J.A."/>
            <person name="Markowitz V."/>
            <person name="Hugenholtz P."/>
            <person name="Kyrpides N.C."/>
            <person name="Klenk H.P."/>
            <person name="Lapidus A."/>
        </authorList>
    </citation>
    <scope>NUCLEOTIDE SEQUENCE [LARGE SCALE GENOMIC DNA]</scope>
    <source>
        <strain evidence="3">DSM 10331 / JCM 15462 / NBRC 103882 / ICP</strain>
    </source>
</reference>
<keyword evidence="1" id="KW-0812">Transmembrane</keyword>
<name>C7M079_ACIFD</name>
<sequence length="59" mass="6581">MTSAWAAWVLVGAVIGAWVVLNRVGAGPAQFVGGLRRSRLWRVVAWLGWAWLGWHLLVR</sequence>
<dbReference type="Proteomes" id="UP000000771">
    <property type="component" value="Chromosome"/>
</dbReference>
<feature type="transmembrane region" description="Helical" evidence="1">
    <location>
        <begin position="40"/>
        <end position="58"/>
    </location>
</feature>
<organism evidence="2 3">
    <name type="scientific">Acidimicrobium ferrooxidans (strain DSM 10331 / JCM 15462 / NBRC 103882 / ICP)</name>
    <dbReference type="NCBI Taxonomy" id="525909"/>
    <lineage>
        <taxon>Bacteria</taxon>
        <taxon>Bacillati</taxon>
        <taxon>Actinomycetota</taxon>
        <taxon>Acidimicrobiia</taxon>
        <taxon>Acidimicrobiales</taxon>
        <taxon>Acidimicrobiaceae</taxon>
        <taxon>Acidimicrobium</taxon>
    </lineage>
</organism>
<keyword evidence="3" id="KW-1185">Reference proteome</keyword>
<proteinExistence type="predicted"/>
<protein>
    <submittedName>
        <fullName evidence="2">Uncharacterized protein</fullName>
    </submittedName>
</protein>
<dbReference type="AlphaFoldDB" id="C7M079"/>
<accession>C7M079</accession>
<dbReference type="RefSeq" id="WP_015798870.1">
    <property type="nucleotide sequence ID" value="NC_013124.1"/>
</dbReference>
<keyword evidence="1" id="KW-0472">Membrane</keyword>
<keyword evidence="1" id="KW-1133">Transmembrane helix</keyword>
<dbReference type="KEGG" id="afo:Afer_1464"/>
<dbReference type="HOGENOM" id="CLU_2949649_0_0_11"/>